<dbReference type="SMART" id="SM00631">
    <property type="entry name" value="Zn_pept"/>
    <property type="match status" value="1"/>
</dbReference>
<dbReference type="InterPro" id="IPR036990">
    <property type="entry name" value="M14A-like_propep"/>
</dbReference>
<feature type="domain" description="Peptidase M14" evidence="13">
    <location>
        <begin position="121"/>
        <end position="420"/>
    </location>
</feature>
<gene>
    <name evidence="15" type="primary">LOC112056156</name>
</gene>
<keyword evidence="7" id="KW-0378">Hydrolase</keyword>
<dbReference type="Proteomes" id="UP001652582">
    <property type="component" value="Chromosome 23"/>
</dbReference>
<dbReference type="InterPro" id="IPR000834">
    <property type="entry name" value="Peptidase_M14"/>
</dbReference>
<evidence type="ECO:0000259" key="13">
    <source>
        <dbReference type="PROSITE" id="PS52035"/>
    </source>
</evidence>
<dbReference type="Gene3D" id="3.40.630.10">
    <property type="entry name" value="Zn peptidases"/>
    <property type="match status" value="1"/>
</dbReference>
<feature type="signal peptide" evidence="12">
    <location>
        <begin position="1"/>
        <end position="16"/>
    </location>
</feature>
<keyword evidence="9" id="KW-0482">Metalloprotease</keyword>
<evidence type="ECO:0000256" key="6">
    <source>
        <dbReference type="ARBA" id="ARBA00022729"/>
    </source>
</evidence>
<name>A0ABM3M079_BICAN</name>
<keyword evidence="3" id="KW-0121">Carboxypeptidase</keyword>
<feature type="chain" id="PRO_5047079817" evidence="12">
    <location>
        <begin position="17"/>
        <end position="424"/>
    </location>
</feature>
<evidence type="ECO:0000256" key="9">
    <source>
        <dbReference type="ARBA" id="ARBA00023049"/>
    </source>
</evidence>
<evidence type="ECO:0000256" key="5">
    <source>
        <dbReference type="ARBA" id="ARBA00022723"/>
    </source>
</evidence>
<dbReference type="RefSeq" id="XP_052744724.1">
    <property type="nucleotide sequence ID" value="XM_052888764.1"/>
</dbReference>
<dbReference type="PANTHER" id="PTHR11705">
    <property type="entry name" value="PROTEASE FAMILY M14 CARBOXYPEPTIDASE A,B"/>
    <property type="match status" value="1"/>
</dbReference>
<dbReference type="Pfam" id="PF02244">
    <property type="entry name" value="Propep_M14"/>
    <property type="match status" value="1"/>
</dbReference>
<dbReference type="InterPro" id="IPR057246">
    <property type="entry name" value="CARBOXYPEPT_ZN_1"/>
</dbReference>
<dbReference type="PROSITE" id="PS00132">
    <property type="entry name" value="CARBOXYPEPT_ZN_1"/>
    <property type="match status" value="1"/>
</dbReference>
<evidence type="ECO:0000256" key="8">
    <source>
        <dbReference type="ARBA" id="ARBA00022833"/>
    </source>
</evidence>
<evidence type="ECO:0000256" key="3">
    <source>
        <dbReference type="ARBA" id="ARBA00022645"/>
    </source>
</evidence>
<keyword evidence="5" id="KW-0479">Metal-binding</keyword>
<keyword evidence="8" id="KW-0862">Zinc</keyword>
<evidence type="ECO:0000256" key="11">
    <source>
        <dbReference type="PROSITE-ProRule" id="PRU01379"/>
    </source>
</evidence>
<comment type="cofactor">
    <cofactor evidence="1">
        <name>Zn(2+)</name>
        <dbReference type="ChEBI" id="CHEBI:29105"/>
    </cofactor>
</comment>
<evidence type="ECO:0000256" key="7">
    <source>
        <dbReference type="ARBA" id="ARBA00022801"/>
    </source>
</evidence>
<evidence type="ECO:0000313" key="15">
    <source>
        <dbReference type="RefSeq" id="XP_052744724.1"/>
    </source>
</evidence>
<dbReference type="GeneID" id="112056156"/>
<keyword evidence="4" id="KW-0645">Protease</keyword>
<keyword evidence="14" id="KW-1185">Reference proteome</keyword>
<reference evidence="15" key="1">
    <citation type="submission" date="2025-08" db="UniProtKB">
        <authorList>
            <consortium name="RefSeq"/>
        </authorList>
    </citation>
    <scope>IDENTIFICATION</scope>
</reference>
<protein>
    <submittedName>
        <fullName evidence="15">Carboxypeptidase B-like</fullName>
    </submittedName>
</protein>
<organism evidence="14 15">
    <name type="scientific">Bicyclus anynana</name>
    <name type="common">Squinting bush brown butterfly</name>
    <dbReference type="NCBI Taxonomy" id="110368"/>
    <lineage>
        <taxon>Eukaryota</taxon>
        <taxon>Metazoa</taxon>
        <taxon>Ecdysozoa</taxon>
        <taxon>Arthropoda</taxon>
        <taxon>Hexapoda</taxon>
        <taxon>Insecta</taxon>
        <taxon>Pterygota</taxon>
        <taxon>Neoptera</taxon>
        <taxon>Endopterygota</taxon>
        <taxon>Lepidoptera</taxon>
        <taxon>Glossata</taxon>
        <taxon>Ditrysia</taxon>
        <taxon>Papilionoidea</taxon>
        <taxon>Nymphalidae</taxon>
        <taxon>Satyrinae</taxon>
        <taxon>Satyrini</taxon>
        <taxon>Mycalesina</taxon>
        <taxon>Bicyclus</taxon>
    </lineage>
</organism>
<comment type="similarity">
    <text evidence="2 11">Belongs to the peptidase M14 family.</text>
</comment>
<dbReference type="InterPro" id="IPR003146">
    <property type="entry name" value="M14A_act_pep"/>
</dbReference>
<keyword evidence="6 12" id="KW-0732">Signal</keyword>
<dbReference type="SUPFAM" id="SSF53187">
    <property type="entry name" value="Zn-dependent exopeptidases"/>
    <property type="match status" value="1"/>
</dbReference>
<dbReference type="PANTHER" id="PTHR11705:SF140">
    <property type="entry name" value="FI02848P-RELATED"/>
    <property type="match status" value="1"/>
</dbReference>
<accession>A0ABM3M079</accession>
<evidence type="ECO:0000256" key="1">
    <source>
        <dbReference type="ARBA" id="ARBA00001947"/>
    </source>
</evidence>
<dbReference type="SUPFAM" id="SSF54897">
    <property type="entry name" value="Protease propeptides/inhibitors"/>
    <property type="match status" value="1"/>
</dbReference>
<evidence type="ECO:0000256" key="4">
    <source>
        <dbReference type="ARBA" id="ARBA00022670"/>
    </source>
</evidence>
<comment type="caution">
    <text evidence="11">Lacks conserved residue(s) required for the propagation of feature annotation.</text>
</comment>
<evidence type="ECO:0000256" key="10">
    <source>
        <dbReference type="ARBA" id="ARBA00023157"/>
    </source>
</evidence>
<dbReference type="PRINTS" id="PR00765">
    <property type="entry name" value="CRBOXYPTASEA"/>
</dbReference>
<proteinExistence type="inferred from homology"/>
<evidence type="ECO:0000256" key="12">
    <source>
        <dbReference type="SAM" id="SignalP"/>
    </source>
</evidence>
<sequence length="424" mass="48216">MRVWLIIASFVVAASARHEEYEGWSSYYVVPYDFGQLEAINEIVQKYNLDVYGHPAIKREGLVLVDPANKKNFTNALDELNIKYRIHTKDMKAHLELEDKMFKDKVSPLPTRIGGRLPYDQYQSVQAIHQYMDDIAAAHPNIARVVTPTVSFNGQPMKYMRISTTNFQDTRKPIIFLDGGMHGREWLSIPPVTYAINQLVENVTDPDLLNRFDWILLPIVNPDGYRFSRDSSVTFRKTRSIIPGNQWSMMCPGVDLDRNFDFVWNTIGTSDHHCSYVFPGVAPFSEVEARVVRDILHQHRNILMYITFSSFGSFIMYPWAFDGSLSDHAFRQHSVGISMADAINRVKHPSFLPYRVGNAGLIRGSGMAGTSIDYAHSVGVPLAYTIDLPGVFGGYWMDPIWIEQVVIETWEGVRAGVRRALATN</sequence>
<evidence type="ECO:0000256" key="2">
    <source>
        <dbReference type="ARBA" id="ARBA00005988"/>
    </source>
</evidence>
<dbReference type="PROSITE" id="PS52035">
    <property type="entry name" value="PEPTIDASE_M14"/>
    <property type="match status" value="1"/>
</dbReference>
<dbReference type="Gene3D" id="3.30.70.340">
    <property type="entry name" value="Metallocarboxypeptidase-like"/>
    <property type="match status" value="1"/>
</dbReference>
<keyword evidence="10" id="KW-1015">Disulfide bond</keyword>
<dbReference type="Pfam" id="PF00246">
    <property type="entry name" value="Peptidase_M14"/>
    <property type="match status" value="1"/>
</dbReference>
<evidence type="ECO:0000313" key="14">
    <source>
        <dbReference type="Proteomes" id="UP001652582"/>
    </source>
</evidence>